<proteinExistence type="inferred from homology"/>
<dbReference type="Gene3D" id="2.60.120.200">
    <property type="match status" value="1"/>
</dbReference>
<evidence type="ECO:0000313" key="5">
    <source>
        <dbReference type="Proteomes" id="UP000253919"/>
    </source>
</evidence>
<keyword evidence="5" id="KW-1185">Reference proteome</keyword>
<organism evidence="4 5">
    <name type="scientific">Adhaeribacter pallidiroseus</name>
    <dbReference type="NCBI Taxonomy" id="2072847"/>
    <lineage>
        <taxon>Bacteria</taxon>
        <taxon>Pseudomonadati</taxon>
        <taxon>Bacteroidota</taxon>
        <taxon>Cytophagia</taxon>
        <taxon>Cytophagales</taxon>
        <taxon>Hymenobacteraceae</taxon>
        <taxon>Adhaeribacter</taxon>
    </lineage>
</organism>
<dbReference type="OrthoDB" id="9776255at2"/>
<evidence type="ECO:0000256" key="2">
    <source>
        <dbReference type="SAM" id="SignalP"/>
    </source>
</evidence>
<dbReference type="InterPro" id="IPR050546">
    <property type="entry name" value="Glycosyl_Hydrlase_16"/>
</dbReference>
<feature type="signal peptide" evidence="2">
    <location>
        <begin position="1"/>
        <end position="22"/>
    </location>
</feature>
<keyword evidence="2" id="KW-0732">Signal</keyword>
<feature type="domain" description="GH16" evidence="3">
    <location>
        <begin position="38"/>
        <end position="293"/>
    </location>
</feature>
<comment type="caution">
    <text evidence="4">The sequence shown here is derived from an EMBL/GenBank/DDBJ whole genome shotgun (WGS) entry which is preliminary data.</text>
</comment>
<dbReference type="InterPro" id="IPR000757">
    <property type="entry name" value="Beta-glucanase-like"/>
</dbReference>
<dbReference type="EMBL" id="QASA01000001">
    <property type="protein sequence ID" value="RDC66303.1"/>
    <property type="molecule type" value="Genomic_DNA"/>
</dbReference>
<evidence type="ECO:0000256" key="1">
    <source>
        <dbReference type="ARBA" id="ARBA00006865"/>
    </source>
</evidence>
<evidence type="ECO:0000313" key="4">
    <source>
        <dbReference type="EMBL" id="RDC66303.1"/>
    </source>
</evidence>
<gene>
    <name evidence="4" type="ORF">AHMF7616_04934</name>
</gene>
<dbReference type="SUPFAM" id="SSF49899">
    <property type="entry name" value="Concanavalin A-like lectins/glucanases"/>
    <property type="match status" value="1"/>
</dbReference>
<evidence type="ECO:0000259" key="3">
    <source>
        <dbReference type="PROSITE" id="PS51762"/>
    </source>
</evidence>
<reference evidence="4 5" key="1">
    <citation type="submission" date="2018-04" db="EMBL/GenBank/DDBJ databases">
        <title>Adhaeribacter sp. HMF7616 genome sequencing and assembly.</title>
        <authorList>
            <person name="Kang H."/>
            <person name="Kang J."/>
            <person name="Cha I."/>
            <person name="Kim H."/>
            <person name="Joh K."/>
        </authorList>
    </citation>
    <scope>NUCLEOTIDE SEQUENCE [LARGE SCALE GENOMIC DNA]</scope>
    <source>
        <strain evidence="4 5">HMF7616</strain>
    </source>
</reference>
<dbReference type="GO" id="GO:0004553">
    <property type="term" value="F:hydrolase activity, hydrolyzing O-glycosyl compounds"/>
    <property type="evidence" value="ECO:0007669"/>
    <property type="project" value="InterPro"/>
</dbReference>
<accession>A0A369QN23</accession>
<dbReference type="InterPro" id="IPR013320">
    <property type="entry name" value="ConA-like_dom_sf"/>
</dbReference>
<dbReference type="Proteomes" id="UP000253919">
    <property type="component" value="Unassembled WGS sequence"/>
</dbReference>
<dbReference type="CDD" id="cd08023">
    <property type="entry name" value="GH16_laminarinase_like"/>
    <property type="match status" value="1"/>
</dbReference>
<comment type="similarity">
    <text evidence="1">Belongs to the glycosyl hydrolase 16 family.</text>
</comment>
<dbReference type="RefSeq" id="WP_115375186.1">
    <property type="nucleotide sequence ID" value="NZ_QASA01000001.1"/>
</dbReference>
<name>A0A369QN23_9BACT</name>
<dbReference type="AlphaFoldDB" id="A0A369QN23"/>
<feature type="chain" id="PRO_5016802782" description="GH16 domain-containing protein" evidence="2">
    <location>
        <begin position="23"/>
        <end position="295"/>
    </location>
</feature>
<protein>
    <recommendedName>
        <fullName evidence="3">GH16 domain-containing protein</fullName>
    </recommendedName>
</protein>
<dbReference type="GO" id="GO:0005975">
    <property type="term" value="P:carbohydrate metabolic process"/>
    <property type="evidence" value="ECO:0007669"/>
    <property type="project" value="InterPro"/>
</dbReference>
<dbReference type="Pfam" id="PF00722">
    <property type="entry name" value="Glyco_hydro_16"/>
    <property type="match status" value="1"/>
</dbReference>
<sequence length="295" mass="34538">MKRSWVLTLLFACLLAPTYLSAQSKSPSAFKSKNFKKTDAWQLVWADEFNVPGMPDPKNWTFEKGFVRNHEAQWYQPENARCENGFLIIMGRREQKPNPNYQANNPDWRRNRENANYTSASLNTKGLHEWQYGRWEMRGKINISPGLWPAFWTLGVAGEWPRNGEVDIMEYYRDSLLANLAWGTDKQYRAKWSTTKKAVTSFPDSNWAQKFHVWRMDWDEKFIRLYVDDLLLNEVNLIQTINQDGTNKNPFHHPHYMLLNLAIGGDNGGDPTQTTFPTRFEVDYVRVYQKANAAK</sequence>
<dbReference type="PROSITE" id="PS51762">
    <property type="entry name" value="GH16_2"/>
    <property type="match status" value="1"/>
</dbReference>
<dbReference type="PANTHER" id="PTHR10963:SF55">
    <property type="entry name" value="GLYCOSIDE HYDROLASE FAMILY 16 PROTEIN"/>
    <property type="match status" value="1"/>
</dbReference>
<dbReference type="PANTHER" id="PTHR10963">
    <property type="entry name" value="GLYCOSYL HYDROLASE-RELATED"/>
    <property type="match status" value="1"/>
</dbReference>